<proteinExistence type="predicted"/>
<evidence type="ECO:0000256" key="1">
    <source>
        <dbReference type="SAM" id="Phobius"/>
    </source>
</evidence>
<name>A0A1F6DCZ3_9BACT</name>
<sequence>MVRNITKAKRHRPRTAARSFAWRRSAKIFGVAAFFASVLTGVYYGTRVETFQVRTVLVQGGTTISPMAIRSVVEEVLDGSYFGLVPHRFAYQVPREEIERRLREVPRLAQVRITQPHRTELAIEFEEYQPRALWCGGAHECMFIDTVGFAFAEAPASLLGSLYPRITVSSSSPKYAAYVPSQVSLPDMLTLRAVFARYGLSLLEVRYVDDYDVWYLFTQGSVLKTRRAEPADIVIKRLEELFATTQYASLPKDGFKSIDLRFGNRVYVRDKNAQGEVPEDAAVASTTAVQAEPLD</sequence>
<keyword evidence="1" id="KW-0812">Transmembrane</keyword>
<reference evidence="2 3" key="1">
    <citation type="journal article" date="2016" name="Nat. Commun.">
        <title>Thousands of microbial genomes shed light on interconnected biogeochemical processes in an aquifer system.</title>
        <authorList>
            <person name="Anantharaman K."/>
            <person name="Brown C.T."/>
            <person name="Hug L.A."/>
            <person name="Sharon I."/>
            <person name="Castelle C.J."/>
            <person name="Probst A.J."/>
            <person name="Thomas B.C."/>
            <person name="Singh A."/>
            <person name="Wilkins M.J."/>
            <person name="Karaoz U."/>
            <person name="Brodie E.L."/>
            <person name="Williams K.H."/>
            <person name="Hubbard S.S."/>
            <person name="Banfield J.F."/>
        </authorList>
    </citation>
    <scope>NUCLEOTIDE SEQUENCE [LARGE SCALE GENOMIC DNA]</scope>
</reference>
<accession>A0A1F6DCZ3</accession>
<comment type="caution">
    <text evidence="2">The sequence shown here is derived from an EMBL/GenBank/DDBJ whole genome shotgun (WGS) entry which is preliminary data.</text>
</comment>
<keyword evidence="1" id="KW-0472">Membrane</keyword>
<dbReference type="AlphaFoldDB" id="A0A1F6DCZ3"/>
<feature type="transmembrane region" description="Helical" evidence="1">
    <location>
        <begin position="28"/>
        <end position="46"/>
    </location>
</feature>
<protein>
    <recommendedName>
        <fullName evidence="4">POTRA domain-containing protein</fullName>
    </recommendedName>
</protein>
<dbReference type="STRING" id="1798492.A3C89_04160"/>
<dbReference type="Proteomes" id="UP000178794">
    <property type="component" value="Unassembled WGS sequence"/>
</dbReference>
<evidence type="ECO:0008006" key="4">
    <source>
        <dbReference type="Google" id="ProtNLM"/>
    </source>
</evidence>
<evidence type="ECO:0000313" key="2">
    <source>
        <dbReference type="EMBL" id="OGG59200.1"/>
    </source>
</evidence>
<evidence type="ECO:0000313" key="3">
    <source>
        <dbReference type="Proteomes" id="UP000178794"/>
    </source>
</evidence>
<keyword evidence="1" id="KW-1133">Transmembrane helix</keyword>
<gene>
    <name evidence="2" type="ORF">A3C89_04160</name>
</gene>
<dbReference type="EMBL" id="MFLF01000019">
    <property type="protein sequence ID" value="OGG59200.1"/>
    <property type="molecule type" value="Genomic_DNA"/>
</dbReference>
<organism evidence="2 3">
    <name type="scientific">Candidatus Kaiserbacteria bacterium RIFCSPHIGHO2_02_FULL_50_50</name>
    <dbReference type="NCBI Taxonomy" id="1798492"/>
    <lineage>
        <taxon>Bacteria</taxon>
        <taxon>Candidatus Kaiseribacteriota</taxon>
    </lineage>
</organism>